<dbReference type="Gene3D" id="1.20.58.60">
    <property type="match status" value="1"/>
</dbReference>
<dbReference type="AlphaFoldDB" id="A0A9D3Y5T2"/>
<sequence>MLQNLNNLTPEIKALQEEVRQFGDTSSPEIKALLETSKTIEAKWEALKKAANQRDEQLEASTKHTQNFQAQLDKMLLWLQLNK</sequence>
<accession>A0A9D3Y5T2</accession>
<evidence type="ECO:0000313" key="2">
    <source>
        <dbReference type="Proteomes" id="UP000828390"/>
    </source>
</evidence>
<dbReference type="SUPFAM" id="SSF46966">
    <property type="entry name" value="Spectrin repeat"/>
    <property type="match status" value="1"/>
</dbReference>
<protein>
    <submittedName>
        <fullName evidence="1">Uncharacterized protein</fullName>
    </submittedName>
</protein>
<comment type="caution">
    <text evidence="1">The sequence shown here is derived from an EMBL/GenBank/DDBJ whole genome shotgun (WGS) entry which is preliminary data.</text>
</comment>
<reference evidence="1" key="2">
    <citation type="submission" date="2020-11" db="EMBL/GenBank/DDBJ databases">
        <authorList>
            <person name="McCartney M.A."/>
            <person name="Auch B."/>
            <person name="Kono T."/>
            <person name="Mallez S."/>
            <person name="Becker A."/>
            <person name="Gohl D.M."/>
            <person name="Silverstein K.A.T."/>
            <person name="Koren S."/>
            <person name="Bechman K.B."/>
            <person name="Herman A."/>
            <person name="Abrahante J.E."/>
            <person name="Garbe J."/>
        </authorList>
    </citation>
    <scope>NUCLEOTIDE SEQUENCE</scope>
    <source>
        <strain evidence="1">Duluth1</strain>
        <tissue evidence="1">Whole animal</tissue>
    </source>
</reference>
<gene>
    <name evidence="1" type="ORF">DPMN_194861</name>
</gene>
<dbReference type="Proteomes" id="UP000828390">
    <property type="component" value="Unassembled WGS sequence"/>
</dbReference>
<evidence type="ECO:0000313" key="1">
    <source>
        <dbReference type="EMBL" id="KAH3692411.1"/>
    </source>
</evidence>
<reference evidence="1" key="1">
    <citation type="journal article" date="2019" name="bioRxiv">
        <title>The Genome of the Zebra Mussel, Dreissena polymorpha: A Resource for Invasive Species Research.</title>
        <authorList>
            <person name="McCartney M.A."/>
            <person name="Auch B."/>
            <person name="Kono T."/>
            <person name="Mallez S."/>
            <person name="Zhang Y."/>
            <person name="Obille A."/>
            <person name="Becker A."/>
            <person name="Abrahante J.E."/>
            <person name="Garbe J."/>
            <person name="Badalamenti J.P."/>
            <person name="Herman A."/>
            <person name="Mangelson H."/>
            <person name="Liachko I."/>
            <person name="Sullivan S."/>
            <person name="Sone E.D."/>
            <person name="Koren S."/>
            <person name="Silverstein K.A.T."/>
            <person name="Beckman K.B."/>
            <person name="Gohl D.M."/>
        </authorList>
    </citation>
    <scope>NUCLEOTIDE SEQUENCE</scope>
    <source>
        <strain evidence="1">Duluth1</strain>
        <tissue evidence="1">Whole animal</tissue>
    </source>
</reference>
<dbReference type="EMBL" id="JAIWYP010000023">
    <property type="protein sequence ID" value="KAH3692411.1"/>
    <property type="molecule type" value="Genomic_DNA"/>
</dbReference>
<organism evidence="1 2">
    <name type="scientific">Dreissena polymorpha</name>
    <name type="common">Zebra mussel</name>
    <name type="synonym">Mytilus polymorpha</name>
    <dbReference type="NCBI Taxonomy" id="45954"/>
    <lineage>
        <taxon>Eukaryota</taxon>
        <taxon>Metazoa</taxon>
        <taxon>Spiralia</taxon>
        <taxon>Lophotrochozoa</taxon>
        <taxon>Mollusca</taxon>
        <taxon>Bivalvia</taxon>
        <taxon>Autobranchia</taxon>
        <taxon>Heteroconchia</taxon>
        <taxon>Euheterodonta</taxon>
        <taxon>Imparidentia</taxon>
        <taxon>Neoheterodontei</taxon>
        <taxon>Myida</taxon>
        <taxon>Dreissenoidea</taxon>
        <taxon>Dreissenidae</taxon>
        <taxon>Dreissena</taxon>
    </lineage>
</organism>
<name>A0A9D3Y5T2_DREPO</name>
<keyword evidence="2" id="KW-1185">Reference proteome</keyword>
<proteinExistence type="predicted"/>